<evidence type="ECO:0000313" key="2">
    <source>
        <dbReference type="Proteomes" id="UP000269396"/>
    </source>
</evidence>
<proteinExistence type="predicted"/>
<evidence type="ECO:0000313" key="1">
    <source>
        <dbReference type="EMBL" id="VDP46453.1"/>
    </source>
</evidence>
<reference evidence="1 2" key="1">
    <citation type="submission" date="2018-11" db="EMBL/GenBank/DDBJ databases">
        <authorList>
            <consortium name="Pathogen Informatics"/>
        </authorList>
    </citation>
    <scope>NUCLEOTIDE SEQUENCE [LARGE SCALE GENOMIC DNA]</scope>
    <source>
        <strain>Denwood</strain>
        <strain evidence="2">Zambia</strain>
    </source>
</reference>
<keyword evidence="2" id="KW-1185">Reference proteome</keyword>
<dbReference type="Proteomes" id="UP000269396">
    <property type="component" value="Unassembled WGS sequence"/>
</dbReference>
<protein>
    <submittedName>
        <fullName evidence="1">Uncharacterized protein</fullName>
    </submittedName>
</protein>
<dbReference type="AlphaFoldDB" id="A0A183P341"/>
<dbReference type="EMBL" id="UZAL01029174">
    <property type="protein sequence ID" value="VDP46453.1"/>
    <property type="molecule type" value="Genomic_DNA"/>
</dbReference>
<name>A0A183P341_9TREM</name>
<gene>
    <name evidence="1" type="ORF">SMTD_LOCUS8778</name>
</gene>
<sequence length="104" mass="11910">MHVDNCGHTFDWKNVEILNRGNPENTKDYLETCHSGESTINNHIGIDPIYQPTNTGPRIKSVRCNQNKEANNDRFNVNKNRSTSRSTGQVVSHMWRNLDTLLLS</sequence>
<organism evidence="1 2">
    <name type="scientific">Schistosoma mattheei</name>
    <dbReference type="NCBI Taxonomy" id="31246"/>
    <lineage>
        <taxon>Eukaryota</taxon>
        <taxon>Metazoa</taxon>
        <taxon>Spiralia</taxon>
        <taxon>Lophotrochozoa</taxon>
        <taxon>Platyhelminthes</taxon>
        <taxon>Trematoda</taxon>
        <taxon>Digenea</taxon>
        <taxon>Strigeidida</taxon>
        <taxon>Schistosomatoidea</taxon>
        <taxon>Schistosomatidae</taxon>
        <taxon>Schistosoma</taxon>
    </lineage>
</organism>
<accession>A0A183P341</accession>